<organism evidence="3 4">
    <name type="scientific">Paenibacillus spiritus</name>
    <dbReference type="NCBI Taxonomy" id="2496557"/>
    <lineage>
        <taxon>Bacteria</taxon>
        <taxon>Bacillati</taxon>
        <taxon>Bacillota</taxon>
        <taxon>Bacilli</taxon>
        <taxon>Bacillales</taxon>
        <taxon>Paenibacillaceae</taxon>
        <taxon>Paenibacillus</taxon>
    </lineage>
</organism>
<evidence type="ECO:0000313" key="3">
    <source>
        <dbReference type="EMBL" id="KAA9006638.1"/>
    </source>
</evidence>
<keyword evidence="4" id="KW-1185">Reference proteome</keyword>
<proteinExistence type="predicted"/>
<reference evidence="3 4" key="1">
    <citation type="submission" date="2019-09" db="EMBL/GenBank/DDBJ databases">
        <title>Bacillus ochoae sp. nov., Paenibacillus whitsoniae sp. nov., Paenibacillus spiritus sp. nov. Isolated from the Mars Exploration Rover during spacecraft assembly.</title>
        <authorList>
            <person name="Seuylemezian A."/>
            <person name="Vaishampayan P."/>
        </authorList>
    </citation>
    <scope>NUCLEOTIDE SEQUENCE [LARGE SCALE GENOMIC DNA]</scope>
    <source>
        <strain evidence="3 4">MER_111</strain>
    </source>
</reference>
<dbReference type="GO" id="GO:0005886">
    <property type="term" value="C:plasma membrane"/>
    <property type="evidence" value="ECO:0007669"/>
    <property type="project" value="TreeGrafter"/>
</dbReference>
<feature type="transmembrane region" description="Helical" evidence="1">
    <location>
        <begin position="21"/>
        <end position="39"/>
    </location>
</feature>
<dbReference type="CDD" id="cd06259">
    <property type="entry name" value="YdcF-like"/>
    <property type="match status" value="1"/>
</dbReference>
<dbReference type="Proteomes" id="UP000367750">
    <property type="component" value="Unassembled WGS sequence"/>
</dbReference>
<accession>A0A5J5GFT7</accession>
<dbReference type="PANTHER" id="PTHR30336:SF4">
    <property type="entry name" value="ENVELOPE BIOGENESIS FACTOR ELYC"/>
    <property type="match status" value="1"/>
</dbReference>
<name>A0A5J5GFT7_9BACL</name>
<dbReference type="Pfam" id="PF02698">
    <property type="entry name" value="DUF218"/>
    <property type="match status" value="1"/>
</dbReference>
<keyword evidence="1" id="KW-0812">Transmembrane</keyword>
<evidence type="ECO:0000256" key="1">
    <source>
        <dbReference type="SAM" id="Phobius"/>
    </source>
</evidence>
<dbReference type="InterPro" id="IPR014729">
    <property type="entry name" value="Rossmann-like_a/b/a_fold"/>
</dbReference>
<sequence>MIDSRRRRRRRAPGAKRALTAVLAMVAVSGIAWCIWLLVTINSASTSEPLQKADAGIVLGMAMWGDEPSPGLKERLDKGLELYRNGTVRHLIVSGGLDKPGLPYTEAEGMKNYLVAAGVPESAVLLENRATSTYENLKFSRAVMKAQGWESAVIVTHTFHGARALEMAEELGYRQPELALTDSKVMSMWKYKSREILAFTKWKLQDWF</sequence>
<dbReference type="OrthoDB" id="9782395at2"/>
<dbReference type="Gene3D" id="3.40.50.620">
    <property type="entry name" value="HUPs"/>
    <property type="match status" value="1"/>
</dbReference>
<dbReference type="GO" id="GO:0000270">
    <property type="term" value="P:peptidoglycan metabolic process"/>
    <property type="evidence" value="ECO:0007669"/>
    <property type="project" value="TreeGrafter"/>
</dbReference>
<dbReference type="InterPro" id="IPR051599">
    <property type="entry name" value="Cell_Envelope_Assoc"/>
</dbReference>
<keyword evidence="1" id="KW-1133">Transmembrane helix</keyword>
<comment type="caution">
    <text evidence="3">The sequence shown here is derived from an EMBL/GenBank/DDBJ whole genome shotgun (WGS) entry which is preliminary data.</text>
</comment>
<dbReference type="GO" id="GO:0043164">
    <property type="term" value="P:Gram-negative-bacterium-type cell wall biogenesis"/>
    <property type="evidence" value="ECO:0007669"/>
    <property type="project" value="TreeGrafter"/>
</dbReference>
<dbReference type="EMBL" id="VYKK01000005">
    <property type="protein sequence ID" value="KAA9006638.1"/>
    <property type="molecule type" value="Genomic_DNA"/>
</dbReference>
<feature type="domain" description="DUF218" evidence="2">
    <location>
        <begin position="54"/>
        <end position="192"/>
    </location>
</feature>
<protein>
    <submittedName>
        <fullName evidence="3">YdcF family protein</fullName>
    </submittedName>
</protein>
<evidence type="ECO:0000313" key="4">
    <source>
        <dbReference type="Proteomes" id="UP000367750"/>
    </source>
</evidence>
<gene>
    <name evidence="3" type="ORF">F4V43_06025</name>
</gene>
<dbReference type="InterPro" id="IPR003848">
    <property type="entry name" value="DUF218"/>
</dbReference>
<evidence type="ECO:0000259" key="2">
    <source>
        <dbReference type="Pfam" id="PF02698"/>
    </source>
</evidence>
<keyword evidence="1" id="KW-0472">Membrane</keyword>
<dbReference type="AlphaFoldDB" id="A0A5J5GFT7"/>
<dbReference type="PANTHER" id="PTHR30336">
    <property type="entry name" value="INNER MEMBRANE PROTEIN, PROBABLE PERMEASE"/>
    <property type="match status" value="1"/>
</dbReference>